<dbReference type="GO" id="GO:0006508">
    <property type="term" value="P:proteolysis"/>
    <property type="evidence" value="ECO:0007669"/>
    <property type="project" value="InterPro"/>
</dbReference>
<dbReference type="InterPro" id="IPR005074">
    <property type="entry name" value="Peptidase_C39"/>
</dbReference>
<dbReference type="Pfam" id="PF03412">
    <property type="entry name" value="Peptidase_C39"/>
    <property type="match status" value="1"/>
</dbReference>
<comment type="pathway">
    <text evidence="1">Protein modification; protein ubiquitination.</text>
</comment>
<dbReference type="NCBIfam" id="TIGR03804">
    <property type="entry name" value="para_beta_helix"/>
    <property type="match status" value="6"/>
</dbReference>
<dbReference type="InterPro" id="IPR011050">
    <property type="entry name" value="Pectin_lyase_fold/virulence"/>
</dbReference>
<dbReference type="GO" id="GO:0016020">
    <property type="term" value="C:membrane"/>
    <property type="evidence" value="ECO:0007669"/>
    <property type="project" value="InterPro"/>
</dbReference>
<dbReference type="InterPro" id="IPR018975">
    <property type="entry name" value="Pseudomurein-binding_repeat"/>
</dbReference>
<dbReference type="PANTHER" id="PTHR22990">
    <property type="entry name" value="F-BOX ONLY PROTEIN"/>
    <property type="match status" value="1"/>
</dbReference>
<dbReference type="SUPFAM" id="SSF49373">
    <property type="entry name" value="Invasin/intimin cell-adhesion fragments"/>
    <property type="match status" value="1"/>
</dbReference>
<dbReference type="InterPro" id="IPR006633">
    <property type="entry name" value="Carb-bd_sugar_hydrolysis-dom"/>
</dbReference>
<name>A0A2A2H694_METBR</name>
<dbReference type="Proteomes" id="UP000217784">
    <property type="component" value="Unassembled WGS sequence"/>
</dbReference>
<dbReference type="InterPro" id="IPR008964">
    <property type="entry name" value="Invasin/intimin_cell_adhesion"/>
</dbReference>
<proteinExistence type="predicted"/>
<dbReference type="RefSeq" id="WP_069585504.1">
    <property type="nucleotide sequence ID" value="NZ_LMVM01000012.1"/>
</dbReference>
<organism evidence="5 6">
    <name type="scientific">Methanobacterium bryantii</name>
    <dbReference type="NCBI Taxonomy" id="2161"/>
    <lineage>
        <taxon>Archaea</taxon>
        <taxon>Methanobacteriati</taxon>
        <taxon>Methanobacteriota</taxon>
        <taxon>Methanomada group</taxon>
        <taxon>Methanobacteria</taxon>
        <taxon>Methanobacteriales</taxon>
        <taxon>Methanobacteriaceae</taxon>
        <taxon>Methanobacterium</taxon>
    </lineage>
</organism>
<evidence type="ECO:0000313" key="6">
    <source>
        <dbReference type="Proteomes" id="UP000217784"/>
    </source>
</evidence>
<keyword evidence="6" id="KW-1185">Reference proteome</keyword>
<comment type="caution">
    <text evidence="5">The sequence shown here is derived from an EMBL/GenBank/DDBJ whole genome shotgun (WGS) entry which is preliminary data.</text>
</comment>
<dbReference type="InterPro" id="IPR022441">
    <property type="entry name" value="Para_beta_helix_rpt-2"/>
</dbReference>
<dbReference type="InterPro" id="IPR051550">
    <property type="entry name" value="SCF-Subunits/Alg-Epimerases"/>
</dbReference>
<dbReference type="InterPro" id="IPR007742">
    <property type="entry name" value="NosD_dom"/>
</dbReference>
<dbReference type="SMART" id="SM00722">
    <property type="entry name" value="CASH"/>
    <property type="match status" value="2"/>
</dbReference>
<evidence type="ECO:0000313" key="5">
    <source>
        <dbReference type="EMBL" id="PAV04836.1"/>
    </source>
</evidence>
<sequence length="2268" mass="247724">MKNIKRILILISFCMVLALFMGVVSAASLNLTETELASEGVKNYTEAHGNIPGYVMVSDKNSSAPSFLKTLTKTTVQLNSGSTAPVNISSVSSPTGPSGSATGNLYKADYVTVANNVYNYINTNGRAPNYASSSLGNIRYESLVYTYSKVVNFYQDNGYLPNYVSVVYYTGVDSTGVVIDNVPPSVSNSLAPGSYSTAQSVTLTATDSHDSNPKVYYSTNNGTTWNNQVKTVALSLGQGVTTLKYYGRDAAGNQGATQTATYTIDTNMPNFSLDDLEYASSSVQTYVEANHHLPANVTINGTTVNMAQFLKLIATAAININGSLNSSISLGNYTAATNPSETITTSGNLNKTDYLNLANSIKSYMDSNGRAPDYRTISLGNMRYESLVYTFAQILKSYQVAEILPNYIIVNPWTTVANNSTAFITMDQIRNAADTVQSYIETKHQLPDHVTILGSKVSMPNFLKLEITYLVNANDNLYQSIILRNYNTAPNPYESITGGNLNSTDYLDAANRIINFMDINGYTPNYVTTVRGYIRYESLVYTYAEIINSASNKLRLPGYITLTPWTTVTNSNTVFITMDQINTVVWTVKNYVETNHALPSSVTISGRQITMPQFLKLELTSLKNIYAGLYQSIVLQSYSAPASPSETLASGKINYENYLTVADNVLSFMNSNGQAPNYAWTSQGNMRYEGLVHMYSQIINYYNVNDKLPQYVTVNPWTTVASPGTVTFNAGQIISGAETVKTYIETHHALPSSVTISGTAVSMPQFLKLLTTTLHNINSTYTGQLVLGSYGPPTDTPETVTGGTLNQTQYLDLARQVEFFMYGDERAPNYQSSSLGNICYQSLIYMYSQVLSSYKTNNYTLPDMITVRPWSVVSNANTAFITTDQIKNAAGTVKSYVETNHALPSSVTISGISVSMPKFLKLLATAVTNINGKLNATIVLQSYNTPSSPSETVTGGSLNNTDYLSLANNIISYMDSNGQAPNYTSSNLGNIRYESLVYLYSLIMDYYGNRTELPQNVTVTPWSVVSNANTAFFTNNQVENAAKTVQSYIETNHQLPTNVTINGTVVTMSQFLQLATTALLNIDQSLYTSISLKSYNAATSPSETVTTNGTIADTDYINLANDIISYMYTNGKAPDYRTINMGNLRFESLVYIYSQILSSYNATSTLPEFITVTPWSIVSNPSTMFITTDQIKNASQTVKSYVDTNHALPSSVTISGTAVTMPQFLKLTANAIINIESYLNTSIILDSAGAPTGPAENITSGTIVNSEFVDMAKYIKSYMDSHGTAPNNVTNTSIGDTMRYESLIYMFSKIMTSYNANETAPEEVSVIPWLALSNPNGTFNFRTQEIFNSIQEAIDDVDTISGDTIWLEKSTYLENVVINKKVTIRPISDLNVTIQALNSSLPIFTINIGGNGTTIQDLILNGSTGNAGIYINNSNENQILGNNITNSNNGIYIYNSKENVISGNNILNNSVNGVLISTGSENEISSNKITSNAFAGINIQNSDKNRICSNILSNNMDGIYLNNSSTEVHFNQIVGNSRYGLYNLGNGTVNATNNWWGSNNPIVSSTNPSDINIAGGNVTYNPWLILSINSSTDRSDRNGTYYNYKITADLTHNNQGNDTSSDGNIPDDIPVYFNSTIGTINTSGSTKKGKAELKLTSTTSGTANVSATLDNQTVSQSVNITSVNVLGVYNTRTQESFASIQEAIDDADTRDGDTLTIAEGTYTENVAVNKRIKIESATGANVIVKPLKSDKSVILVVNSGSGTTIQGLNIIGAGISYGISLSHAYDCTIKNNVISNSSRNIYLYLSGNNNITENTIKNGINGISLYKSGGNSISYNLITKNENGIYAVLSNYNVITENNISNNYYGNYMFHSNNINISGNNVTVNWVGIYFYDTNNNCVTGNNLNDNGAGITYYNSIGTIISGNSFTDNWLTDTSVVDSGDVIMATTIYTCGPAALATILKSIGIYTTEAEMAKIAGTDETGTSLLGLKHAANAKGINAYGYELTVEQLQTNYIVVLKINGYNHFDVIQNITNDTVTLFDPNLGIIQMNLTTFNELYTGYAFVLNEEIPGAVQLTDNEMSGIKGLWHTVRTIKWRWHPAEWRYYTIVIDRYIPYPVIRWSYFPGWTIWTPWGNRVVGNFWYPSGITIHYYHLYIKHKIWYYVPGYFESYVAYVREAEQKDINYKNFIGATATLASAGYFGVETVGTSLISGVGSILTHGTAASGIFTAMGVYSTDFTNIVNPDPNPTGAGEGYVNCIDPSMEWMIMSK</sequence>
<dbReference type="SUPFAM" id="SSF51126">
    <property type="entry name" value="Pectin lyase-like"/>
    <property type="match status" value="2"/>
</dbReference>
<dbReference type="PANTHER" id="PTHR22990:SF15">
    <property type="entry name" value="F-BOX ONLY PROTEIN 10"/>
    <property type="match status" value="1"/>
</dbReference>
<evidence type="ECO:0000259" key="4">
    <source>
        <dbReference type="PROSITE" id="PS50990"/>
    </source>
</evidence>
<dbReference type="Gene3D" id="2.60.40.10">
    <property type="entry name" value="Immunoglobulins"/>
    <property type="match status" value="1"/>
</dbReference>
<dbReference type="Gene3D" id="3.30.1920.20">
    <property type="match status" value="1"/>
</dbReference>
<accession>A0A2A2H694</accession>
<keyword evidence="3" id="KW-0833">Ubl conjugation pathway</keyword>
<gene>
    <name evidence="5" type="ORF">ASJ80_11030</name>
</gene>
<reference evidence="5 6" key="1">
    <citation type="journal article" date="2017" name="BMC Genomics">
        <title>Genomic analysis of methanogenic archaea reveals a shift towards energy conservation.</title>
        <authorList>
            <person name="Gilmore S.P."/>
            <person name="Henske J.K."/>
            <person name="Sexton J.A."/>
            <person name="Solomon K.V."/>
            <person name="Seppala S."/>
            <person name="Yoo J.I."/>
            <person name="Huyett L.M."/>
            <person name="Pressman A."/>
            <person name="Cogan J.Z."/>
            <person name="Kivenson V."/>
            <person name="Peng X."/>
            <person name="Tan Y."/>
            <person name="Valentine D.L."/>
            <person name="O'Malley M.A."/>
        </authorList>
    </citation>
    <scope>NUCLEOTIDE SEQUENCE [LARGE SCALE GENOMIC DNA]</scope>
    <source>
        <strain evidence="5 6">M.o.H.</strain>
    </source>
</reference>
<dbReference type="PROSITE" id="PS50990">
    <property type="entry name" value="PEPTIDASE_C39"/>
    <property type="match status" value="1"/>
</dbReference>
<dbReference type="Pfam" id="PF09373">
    <property type="entry name" value="PMBR"/>
    <property type="match status" value="3"/>
</dbReference>
<dbReference type="SMART" id="SM00710">
    <property type="entry name" value="PbH1"/>
    <property type="match status" value="13"/>
</dbReference>
<dbReference type="GO" id="GO:0008233">
    <property type="term" value="F:peptidase activity"/>
    <property type="evidence" value="ECO:0007669"/>
    <property type="project" value="InterPro"/>
</dbReference>
<keyword evidence="2" id="KW-0677">Repeat</keyword>
<protein>
    <recommendedName>
        <fullName evidence="4">Peptidase C39 domain-containing protein</fullName>
    </recommendedName>
</protein>
<dbReference type="Gene3D" id="3.90.70.10">
    <property type="entry name" value="Cysteine proteinases"/>
    <property type="match status" value="1"/>
</dbReference>
<dbReference type="GO" id="GO:0005524">
    <property type="term" value="F:ATP binding"/>
    <property type="evidence" value="ECO:0007669"/>
    <property type="project" value="InterPro"/>
</dbReference>
<dbReference type="InterPro" id="IPR013783">
    <property type="entry name" value="Ig-like_fold"/>
</dbReference>
<feature type="domain" description="Peptidase C39" evidence="4">
    <location>
        <begin position="1944"/>
        <end position="2064"/>
    </location>
</feature>
<dbReference type="Pfam" id="PF05048">
    <property type="entry name" value="NosD"/>
    <property type="match status" value="2"/>
</dbReference>
<dbReference type="EMBL" id="LMVM01000012">
    <property type="protein sequence ID" value="PAV04836.1"/>
    <property type="molecule type" value="Genomic_DNA"/>
</dbReference>
<dbReference type="InterPro" id="IPR006626">
    <property type="entry name" value="PbH1"/>
</dbReference>
<dbReference type="OrthoDB" id="71088at2157"/>
<dbReference type="Gene3D" id="2.160.20.10">
    <property type="entry name" value="Single-stranded right-handed beta-helix, Pectin lyase-like"/>
    <property type="match status" value="2"/>
</dbReference>
<dbReference type="InterPro" id="IPR012334">
    <property type="entry name" value="Pectin_lyas_fold"/>
</dbReference>
<evidence type="ECO:0000256" key="3">
    <source>
        <dbReference type="ARBA" id="ARBA00022786"/>
    </source>
</evidence>
<evidence type="ECO:0000256" key="1">
    <source>
        <dbReference type="ARBA" id="ARBA00004906"/>
    </source>
</evidence>
<dbReference type="CDD" id="cd02423">
    <property type="entry name" value="Peptidase_C39G"/>
    <property type="match status" value="1"/>
</dbReference>
<evidence type="ECO:0000256" key="2">
    <source>
        <dbReference type="ARBA" id="ARBA00022737"/>
    </source>
</evidence>